<keyword evidence="7" id="KW-0472">Membrane</keyword>
<keyword evidence="4 9" id="KW-0418">Kinase</keyword>
<evidence type="ECO:0000256" key="2">
    <source>
        <dbReference type="ARBA" id="ARBA00022679"/>
    </source>
</evidence>
<dbReference type="Proteomes" id="UP000309128">
    <property type="component" value="Unassembled WGS sequence"/>
</dbReference>
<name>A0A5S4FMF1_9ACTN</name>
<dbReference type="EC" id="2.7.11.1" evidence="1"/>
<evidence type="ECO:0000256" key="7">
    <source>
        <dbReference type="SAM" id="Phobius"/>
    </source>
</evidence>
<dbReference type="OrthoDB" id="9762169at2"/>
<evidence type="ECO:0000256" key="4">
    <source>
        <dbReference type="ARBA" id="ARBA00022777"/>
    </source>
</evidence>
<protein>
    <recommendedName>
        <fullName evidence="1">non-specific serine/threonine protein kinase</fullName>
        <ecNumber evidence="1">2.7.11.1</ecNumber>
    </recommendedName>
</protein>
<evidence type="ECO:0000313" key="10">
    <source>
        <dbReference type="Proteomes" id="UP000309128"/>
    </source>
</evidence>
<keyword evidence="7" id="KW-1133">Transmembrane helix</keyword>
<feature type="domain" description="Protein kinase" evidence="8">
    <location>
        <begin position="23"/>
        <end position="264"/>
    </location>
</feature>
<evidence type="ECO:0000313" key="9">
    <source>
        <dbReference type="EMBL" id="TMR21843.1"/>
    </source>
</evidence>
<comment type="caution">
    <text evidence="9">The sequence shown here is derived from an EMBL/GenBank/DDBJ whole genome shotgun (WGS) entry which is preliminary data.</text>
</comment>
<dbReference type="InterPro" id="IPR011009">
    <property type="entry name" value="Kinase-like_dom_sf"/>
</dbReference>
<organism evidence="9 10">
    <name type="scientific">Nonomuraea turkmeniaca</name>
    <dbReference type="NCBI Taxonomy" id="103838"/>
    <lineage>
        <taxon>Bacteria</taxon>
        <taxon>Bacillati</taxon>
        <taxon>Actinomycetota</taxon>
        <taxon>Actinomycetes</taxon>
        <taxon>Streptosporangiales</taxon>
        <taxon>Streptosporangiaceae</taxon>
        <taxon>Nonomuraea</taxon>
    </lineage>
</organism>
<dbReference type="Pfam" id="PF00069">
    <property type="entry name" value="Pkinase"/>
    <property type="match status" value="1"/>
</dbReference>
<keyword evidence="7" id="KW-0812">Transmembrane</keyword>
<evidence type="ECO:0000259" key="8">
    <source>
        <dbReference type="PROSITE" id="PS50011"/>
    </source>
</evidence>
<dbReference type="SUPFAM" id="SSF56112">
    <property type="entry name" value="Protein kinase-like (PK-like)"/>
    <property type="match status" value="1"/>
</dbReference>
<sequence length="461" mass="48012">MVGTHMDGVQALTESDPAQLGEYPLVGVLGRGSRSVVYLGRSAGGHVAIKLLPAGDAETQRAVAAAQQVTEPATARVWTAGTYGDRLYVVSEYVQGVSLAELIRREGPRDADQLHWLATSTIAALAAIHRAGIAHLDFSPANVLLGAEGPKVVDLGVARPPEPAVVPAYSSPEQVAGHPVGPASDLFSWAVTMIYAATGLPAFGEDGVPAVSHRVLHGPANLSRLPQPLQPIVDRCLAKRPEYRPTAEEVLAFLHGAGQGRPTFVPPPAYAPPPTQVLPAPSKSSAGLVIGLVAGVVILLAVAATAAVFLTKRQQQEPVAVISRGPALVTPTGPTPTGPTPTAATPVPERASVAGRWTGTYLCNQGKTALELTIKETSPGQLEAVFAFKADPSNPGVPSGSFAMSGWLTGRVLQLTGERWIDRPGDYVMVGLRANLTEDRPSTLRGIVRGGGCSSFTVERS</sequence>
<dbReference type="InterPro" id="IPR050660">
    <property type="entry name" value="NEK_Ser/Thr_kinase"/>
</dbReference>
<dbReference type="EMBL" id="VCKY01000037">
    <property type="protein sequence ID" value="TMR21843.1"/>
    <property type="molecule type" value="Genomic_DNA"/>
</dbReference>
<dbReference type="GO" id="GO:0005524">
    <property type="term" value="F:ATP binding"/>
    <property type="evidence" value="ECO:0007669"/>
    <property type="project" value="UniProtKB-KW"/>
</dbReference>
<keyword evidence="2" id="KW-0808">Transferase</keyword>
<dbReference type="PANTHER" id="PTHR43671">
    <property type="entry name" value="SERINE/THREONINE-PROTEIN KINASE NEK"/>
    <property type="match status" value="1"/>
</dbReference>
<reference evidence="9 10" key="1">
    <citation type="submission" date="2019-05" db="EMBL/GenBank/DDBJ databases">
        <title>Draft genome sequence of Nonomuraea turkmeniaca DSM 43926.</title>
        <authorList>
            <person name="Saricaoglu S."/>
            <person name="Isik K."/>
        </authorList>
    </citation>
    <scope>NUCLEOTIDE SEQUENCE [LARGE SCALE GENOMIC DNA]</scope>
    <source>
        <strain evidence="9 10">DSM 43926</strain>
    </source>
</reference>
<dbReference type="InterPro" id="IPR000719">
    <property type="entry name" value="Prot_kinase_dom"/>
</dbReference>
<dbReference type="GO" id="GO:0004674">
    <property type="term" value="F:protein serine/threonine kinase activity"/>
    <property type="evidence" value="ECO:0007669"/>
    <property type="project" value="UniProtKB-KW"/>
</dbReference>
<keyword evidence="3" id="KW-0547">Nucleotide-binding</keyword>
<keyword evidence="10" id="KW-1185">Reference proteome</keyword>
<keyword evidence="5" id="KW-0067">ATP-binding</keyword>
<dbReference type="Gene3D" id="1.10.510.10">
    <property type="entry name" value="Transferase(Phosphotransferase) domain 1"/>
    <property type="match status" value="1"/>
</dbReference>
<evidence type="ECO:0000256" key="1">
    <source>
        <dbReference type="ARBA" id="ARBA00012513"/>
    </source>
</evidence>
<dbReference type="PROSITE" id="PS50011">
    <property type="entry name" value="PROTEIN_KINASE_DOM"/>
    <property type="match status" value="1"/>
</dbReference>
<evidence type="ECO:0000256" key="3">
    <source>
        <dbReference type="ARBA" id="ARBA00022741"/>
    </source>
</evidence>
<keyword evidence="9" id="KW-0723">Serine/threonine-protein kinase</keyword>
<dbReference type="PANTHER" id="PTHR43671:SF13">
    <property type="entry name" value="SERINE_THREONINE-PROTEIN KINASE NEK2"/>
    <property type="match status" value="1"/>
</dbReference>
<proteinExistence type="predicted"/>
<evidence type="ECO:0000256" key="6">
    <source>
        <dbReference type="SAM" id="MobiDB-lite"/>
    </source>
</evidence>
<feature type="region of interest" description="Disordered" evidence="6">
    <location>
        <begin position="326"/>
        <end position="348"/>
    </location>
</feature>
<feature type="transmembrane region" description="Helical" evidence="7">
    <location>
        <begin position="286"/>
        <end position="310"/>
    </location>
</feature>
<dbReference type="AlphaFoldDB" id="A0A5S4FMF1"/>
<dbReference type="CDD" id="cd14014">
    <property type="entry name" value="STKc_PknB_like"/>
    <property type="match status" value="1"/>
</dbReference>
<gene>
    <name evidence="9" type="ORF">ETD86_13680</name>
</gene>
<evidence type="ECO:0000256" key="5">
    <source>
        <dbReference type="ARBA" id="ARBA00022840"/>
    </source>
</evidence>
<accession>A0A5S4FMF1</accession>